<dbReference type="NCBIfam" id="TIGR01891">
    <property type="entry name" value="amidohydrolases"/>
    <property type="match status" value="1"/>
</dbReference>
<name>A0AAN9J8H3_CLITE</name>
<dbReference type="GO" id="GO:0005783">
    <property type="term" value="C:endoplasmic reticulum"/>
    <property type="evidence" value="ECO:0007669"/>
    <property type="project" value="TreeGrafter"/>
</dbReference>
<comment type="caution">
    <text evidence="1">The sequence shown here is derived from an EMBL/GenBank/DDBJ whole genome shotgun (WGS) entry which is preliminary data.</text>
</comment>
<dbReference type="EMBL" id="JAYKXN010000004">
    <property type="protein sequence ID" value="KAK7294295.1"/>
    <property type="molecule type" value="Genomic_DNA"/>
</dbReference>
<organism evidence="1 2">
    <name type="scientific">Clitoria ternatea</name>
    <name type="common">Butterfly pea</name>
    <dbReference type="NCBI Taxonomy" id="43366"/>
    <lineage>
        <taxon>Eukaryota</taxon>
        <taxon>Viridiplantae</taxon>
        <taxon>Streptophyta</taxon>
        <taxon>Embryophyta</taxon>
        <taxon>Tracheophyta</taxon>
        <taxon>Spermatophyta</taxon>
        <taxon>Magnoliopsida</taxon>
        <taxon>eudicotyledons</taxon>
        <taxon>Gunneridae</taxon>
        <taxon>Pentapetalae</taxon>
        <taxon>rosids</taxon>
        <taxon>fabids</taxon>
        <taxon>Fabales</taxon>
        <taxon>Fabaceae</taxon>
        <taxon>Papilionoideae</taxon>
        <taxon>50 kb inversion clade</taxon>
        <taxon>NPAAA clade</taxon>
        <taxon>indigoferoid/millettioid clade</taxon>
        <taxon>Phaseoleae</taxon>
        <taxon>Clitoria</taxon>
    </lineage>
</organism>
<dbReference type="Pfam" id="PF01546">
    <property type="entry name" value="Peptidase_M20"/>
    <property type="match status" value="1"/>
</dbReference>
<dbReference type="InterPro" id="IPR002933">
    <property type="entry name" value="Peptidase_M20"/>
</dbReference>
<dbReference type="GO" id="GO:0010179">
    <property type="term" value="F:IAA-Ala conjugate hydrolase activity"/>
    <property type="evidence" value="ECO:0007669"/>
    <property type="project" value="TreeGrafter"/>
</dbReference>
<sequence length="305" mass="32830">MDALPIQEMVEWEHKSKMPGKMHACGHEAHVSMLLGAAKILKEHEKEIQGTVVLVSQPAEEGGAWTKKILEAGDLENVTAIFGLHVAPNIPVGVVASRNGPLLAGSGVFEAIITGKGGHAAIPQHSIDPILAASNVIISLQHLVSREADPLDSKVVTVGKFQGVFVIAFMEGAKVDSFMQIIIGQAAVQRCNATVNFFDKLSPSYPPTVNKGDLHEHFGNVAGNLFGMNKVYLDMPQYMGAEDFAFYQEVIPGHFSFLGVGNASSEPFQPLHSAYFKINEDGLAHGSALYALLVIFQNTSKRYPG</sequence>
<evidence type="ECO:0000313" key="2">
    <source>
        <dbReference type="Proteomes" id="UP001359559"/>
    </source>
</evidence>
<dbReference type="AlphaFoldDB" id="A0AAN9J8H3"/>
<keyword evidence="2" id="KW-1185">Reference proteome</keyword>
<dbReference type="Proteomes" id="UP001359559">
    <property type="component" value="Unassembled WGS sequence"/>
</dbReference>
<evidence type="ECO:0000313" key="1">
    <source>
        <dbReference type="EMBL" id="KAK7294295.1"/>
    </source>
</evidence>
<proteinExistence type="predicted"/>
<dbReference type="Gene3D" id="3.40.630.10">
    <property type="entry name" value="Zn peptidases"/>
    <property type="match status" value="2"/>
</dbReference>
<protein>
    <recommendedName>
        <fullName evidence="3">Peptidase M20 dimerisation domain-containing protein</fullName>
    </recommendedName>
</protein>
<dbReference type="Gene3D" id="3.30.70.360">
    <property type="match status" value="1"/>
</dbReference>
<accession>A0AAN9J8H3</accession>
<dbReference type="InterPro" id="IPR017439">
    <property type="entry name" value="Amidohydrolase"/>
</dbReference>
<dbReference type="PANTHER" id="PTHR11014:SF148">
    <property type="entry name" value="AUXIN CONJUGATE HYDROLASE"/>
    <property type="match status" value="1"/>
</dbReference>
<dbReference type="PANTHER" id="PTHR11014">
    <property type="entry name" value="PEPTIDASE M20 FAMILY MEMBER"/>
    <property type="match status" value="1"/>
</dbReference>
<evidence type="ECO:0008006" key="3">
    <source>
        <dbReference type="Google" id="ProtNLM"/>
    </source>
</evidence>
<dbReference type="InterPro" id="IPR036264">
    <property type="entry name" value="Bact_exopeptidase_dim_dom"/>
</dbReference>
<dbReference type="GO" id="GO:0009850">
    <property type="term" value="P:auxin metabolic process"/>
    <property type="evidence" value="ECO:0007669"/>
    <property type="project" value="TreeGrafter"/>
</dbReference>
<gene>
    <name evidence="1" type="ORF">RJT34_17182</name>
</gene>
<dbReference type="SUPFAM" id="SSF55031">
    <property type="entry name" value="Bacterial exopeptidase dimerisation domain"/>
    <property type="match status" value="1"/>
</dbReference>
<reference evidence="1 2" key="1">
    <citation type="submission" date="2024-01" db="EMBL/GenBank/DDBJ databases">
        <title>The genomes of 5 underutilized Papilionoideae crops provide insights into root nodulation and disease resistance.</title>
        <authorList>
            <person name="Yuan L."/>
        </authorList>
    </citation>
    <scope>NUCLEOTIDE SEQUENCE [LARGE SCALE GENOMIC DNA]</scope>
    <source>
        <strain evidence="1">LY-2023</strain>
        <tissue evidence="1">Leaf</tissue>
    </source>
</reference>
<dbReference type="SUPFAM" id="SSF53187">
    <property type="entry name" value="Zn-dependent exopeptidases"/>
    <property type="match status" value="1"/>
</dbReference>